<gene>
    <name evidence="2" type="ORF">CEP52_017413</name>
</gene>
<accession>A0A428RRX5</accession>
<comment type="caution">
    <text evidence="2">The sequence shown here is derived from an EMBL/GenBank/DDBJ whole genome shotgun (WGS) entry which is preliminary data.</text>
</comment>
<evidence type="ECO:0000313" key="2">
    <source>
        <dbReference type="EMBL" id="RSL80273.1"/>
    </source>
</evidence>
<protein>
    <submittedName>
        <fullName evidence="2">Uncharacterized protein</fullName>
    </submittedName>
</protein>
<feature type="region of interest" description="Disordered" evidence="1">
    <location>
        <begin position="80"/>
        <end position="103"/>
    </location>
</feature>
<proteinExistence type="predicted"/>
<sequence length="136" mass="14720">MAKPDLAPIATSPNPRRSFGGSSGTRKRSQRKQTSYAYLRQQKWAKNKTSYASGTGRGQGMGARDQLEAMLVDSVDSMNMKLPRGSETNPSIPDIVIHPPSDNSDADVEILCARIDAQLGRGVEMGVLEEEGPQTT</sequence>
<dbReference type="AlphaFoldDB" id="A0A428RRX5"/>
<reference evidence="2 3" key="1">
    <citation type="submission" date="2017-06" db="EMBL/GenBank/DDBJ databases">
        <title>Comparative genomic analysis of Ambrosia Fusariam Clade fungi.</title>
        <authorList>
            <person name="Stajich J.E."/>
            <person name="Carrillo J."/>
            <person name="Kijimoto T."/>
            <person name="Eskalen A."/>
            <person name="O'Donnell K."/>
            <person name="Kasson M."/>
        </authorList>
    </citation>
    <scope>NUCLEOTIDE SEQUENCE [LARGE SCALE GENOMIC DNA]</scope>
    <source>
        <strain evidence="2 3">NRRL62579</strain>
    </source>
</reference>
<name>A0A428RRX5_9HYPO</name>
<keyword evidence="3" id="KW-1185">Reference proteome</keyword>
<dbReference type="EMBL" id="NKCK01000543">
    <property type="protein sequence ID" value="RSL80273.1"/>
    <property type="molecule type" value="Genomic_DNA"/>
</dbReference>
<dbReference type="Proteomes" id="UP000287144">
    <property type="component" value="Unassembled WGS sequence"/>
</dbReference>
<organism evidence="2 3">
    <name type="scientific">Fusarium oligoseptatum</name>
    <dbReference type="NCBI Taxonomy" id="2604345"/>
    <lineage>
        <taxon>Eukaryota</taxon>
        <taxon>Fungi</taxon>
        <taxon>Dikarya</taxon>
        <taxon>Ascomycota</taxon>
        <taxon>Pezizomycotina</taxon>
        <taxon>Sordariomycetes</taxon>
        <taxon>Hypocreomycetidae</taxon>
        <taxon>Hypocreales</taxon>
        <taxon>Nectriaceae</taxon>
        <taxon>Fusarium</taxon>
        <taxon>Fusarium solani species complex</taxon>
    </lineage>
</organism>
<evidence type="ECO:0000256" key="1">
    <source>
        <dbReference type="SAM" id="MobiDB-lite"/>
    </source>
</evidence>
<evidence type="ECO:0000313" key="3">
    <source>
        <dbReference type="Proteomes" id="UP000287144"/>
    </source>
</evidence>
<feature type="region of interest" description="Disordered" evidence="1">
    <location>
        <begin position="1"/>
        <end position="35"/>
    </location>
</feature>